<dbReference type="Gene3D" id="3.20.20.140">
    <property type="entry name" value="Metal-dependent hydrolases"/>
    <property type="match status" value="1"/>
</dbReference>
<dbReference type="InterPro" id="IPR003141">
    <property type="entry name" value="Pol/His_phosphatase_N"/>
</dbReference>
<proteinExistence type="predicted"/>
<dbReference type="InterPro" id="IPR004013">
    <property type="entry name" value="PHP_dom"/>
</dbReference>
<reference evidence="3" key="1">
    <citation type="journal article" date="2019" name="Int. J. Syst. Evol. Microbiol.">
        <title>The Global Catalogue of Microorganisms (GCM) 10K type strain sequencing project: providing services to taxonomists for standard genome sequencing and annotation.</title>
        <authorList>
            <consortium name="The Broad Institute Genomics Platform"/>
            <consortium name="The Broad Institute Genome Sequencing Center for Infectious Disease"/>
            <person name="Wu L."/>
            <person name="Ma J."/>
        </authorList>
    </citation>
    <scope>NUCLEOTIDE SEQUENCE [LARGE SCALE GENOMIC DNA]</scope>
    <source>
        <strain evidence="3">NBRC 100033</strain>
    </source>
</reference>
<sequence length="281" mass="30656">MSLTSQQCDYHMHSTASDGSLTPTELMAFAAEQGLKELALTDHDTFDGLAEASLEADKQGMRLVPGMEFSCSWLGITIHLVALWPQGLTQAAHDLALAQRKARWSRAEQIIQRLAKTPVPLELDEVLKYSAGGVPGRPHFAEAMVAAGYVTNHSQAFRKWLGSGKLGDIKNHWKPLSEAVPWLSEAGAFVSLAHPQYYKLTRSKRRRLITAFAEAGGQAIEVVSGQQDPQQTQSLLGLAEELELKLTWGSDFHSPGIICPAPGRYAALPEACVPVSQIFNL</sequence>
<dbReference type="Gene3D" id="1.10.150.650">
    <property type="match status" value="1"/>
</dbReference>
<dbReference type="RefSeq" id="WP_036238943.1">
    <property type="nucleotide sequence ID" value="NZ_BSOR01000016.1"/>
</dbReference>
<dbReference type="InterPro" id="IPR016195">
    <property type="entry name" value="Pol/histidinol_Pase-like"/>
</dbReference>
<accession>A0ABQ5ZY75</accession>
<comment type="caution">
    <text evidence="2">The sequence shown here is derived from an EMBL/GenBank/DDBJ whole genome shotgun (WGS) entry which is preliminary data.</text>
</comment>
<evidence type="ECO:0000313" key="3">
    <source>
        <dbReference type="Proteomes" id="UP001156682"/>
    </source>
</evidence>
<dbReference type="Proteomes" id="UP001156682">
    <property type="component" value="Unassembled WGS sequence"/>
</dbReference>
<evidence type="ECO:0000313" key="2">
    <source>
        <dbReference type="EMBL" id="GLR63616.1"/>
    </source>
</evidence>
<dbReference type="Pfam" id="PF02811">
    <property type="entry name" value="PHP"/>
    <property type="match status" value="1"/>
</dbReference>
<gene>
    <name evidence="2" type="ORF">GCM10007878_10510</name>
</gene>
<keyword evidence="3" id="KW-1185">Reference proteome</keyword>
<organism evidence="2 3">
    <name type="scientific">Marinospirillum insulare</name>
    <dbReference type="NCBI Taxonomy" id="217169"/>
    <lineage>
        <taxon>Bacteria</taxon>
        <taxon>Pseudomonadati</taxon>
        <taxon>Pseudomonadota</taxon>
        <taxon>Gammaproteobacteria</taxon>
        <taxon>Oceanospirillales</taxon>
        <taxon>Oceanospirillaceae</taxon>
        <taxon>Marinospirillum</taxon>
    </lineage>
</organism>
<name>A0ABQ5ZY75_9GAMM</name>
<dbReference type="PANTHER" id="PTHR42924:SF3">
    <property type="entry name" value="POLYMERASE_HISTIDINOL PHOSPHATASE N-TERMINAL DOMAIN-CONTAINING PROTEIN"/>
    <property type="match status" value="1"/>
</dbReference>
<feature type="domain" description="Polymerase/histidinol phosphatase N-terminal" evidence="1">
    <location>
        <begin position="8"/>
        <end position="73"/>
    </location>
</feature>
<dbReference type="EMBL" id="BSOR01000016">
    <property type="protein sequence ID" value="GLR63616.1"/>
    <property type="molecule type" value="Genomic_DNA"/>
</dbReference>
<dbReference type="SMART" id="SM00481">
    <property type="entry name" value="POLIIIAc"/>
    <property type="match status" value="1"/>
</dbReference>
<dbReference type="InterPro" id="IPR052018">
    <property type="entry name" value="PHP_domain"/>
</dbReference>
<dbReference type="PANTHER" id="PTHR42924">
    <property type="entry name" value="EXONUCLEASE"/>
    <property type="match status" value="1"/>
</dbReference>
<dbReference type="CDD" id="cd07438">
    <property type="entry name" value="PHP_HisPPase_AMP"/>
    <property type="match status" value="1"/>
</dbReference>
<dbReference type="SUPFAM" id="SSF89550">
    <property type="entry name" value="PHP domain-like"/>
    <property type="match status" value="1"/>
</dbReference>
<protein>
    <submittedName>
        <fullName evidence="2">Phosphatase</fullName>
    </submittedName>
</protein>
<evidence type="ECO:0000259" key="1">
    <source>
        <dbReference type="SMART" id="SM00481"/>
    </source>
</evidence>